<protein>
    <submittedName>
        <fullName evidence="2">Uncharacterized protein</fullName>
    </submittedName>
</protein>
<feature type="non-terminal residue" evidence="2">
    <location>
        <position position="1"/>
    </location>
</feature>
<gene>
    <name evidence="2" type="ORF">PHMEG_00025604</name>
</gene>
<feature type="region of interest" description="Disordered" evidence="1">
    <location>
        <begin position="91"/>
        <end position="190"/>
    </location>
</feature>
<evidence type="ECO:0000313" key="3">
    <source>
        <dbReference type="Proteomes" id="UP000198211"/>
    </source>
</evidence>
<proteinExistence type="predicted"/>
<name>A0A225VBN2_9STRA</name>
<sequence>PEADLCNMLTQMMYHRCLDETLWTRYVPDKYFRTAEIALKTRMLVSNYPSEWPKLCNVRDDSLSAHETIEIEESEEEDDPADEDFISKDEAEVQPVNDGGALSNDETETASDRAREKYPGIFSSSDESSENEAAKSKPRSRRGSLSPRESPAKDITTKKSSKKATSQSKTHLKRKRHSDHAHVGATVAPSPGWRSAKYDELSDADKAVIERSGRGIISWRRRGILCRFSPTKDGTEGQTPDFPDYAPQLSDIVFLKRRWIPMLKQYLALMSKRPWKVMFANREKYLYFHLRSDFSPTAVKAIDKHIQFMKDNARAFWDMLHWFVMKTQPEKGESAGSRSDAYATSSAIYTDRSTRHKTVWRGFEKRLERMFQRGVPRTIVWEPGFWLYPLKVCYLFLAHRKAPTSSGGKFTLEQQVEAAEREFPARTQWTAYCSDIDRFAHVPKEVRDQLKPEDVRRRNPIHSPATEVLL</sequence>
<organism evidence="2 3">
    <name type="scientific">Phytophthora megakarya</name>
    <dbReference type="NCBI Taxonomy" id="4795"/>
    <lineage>
        <taxon>Eukaryota</taxon>
        <taxon>Sar</taxon>
        <taxon>Stramenopiles</taxon>
        <taxon>Oomycota</taxon>
        <taxon>Peronosporomycetes</taxon>
        <taxon>Peronosporales</taxon>
        <taxon>Peronosporaceae</taxon>
        <taxon>Phytophthora</taxon>
    </lineage>
</organism>
<accession>A0A225VBN2</accession>
<reference evidence="3" key="1">
    <citation type="submission" date="2017-03" db="EMBL/GenBank/DDBJ databases">
        <title>Phytopthora megakarya and P. palmivora, two closely related causual agents of cacao black pod achieved similar genome size and gene model numbers by different mechanisms.</title>
        <authorList>
            <person name="Ali S."/>
            <person name="Shao J."/>
            <person name="Larry D.J."/>
            <person name="Kronmiller B."/>
            <person name="Shen D."/>
            <person name="Strem M.D."/>
            <person name="Melnick R.L."/>
            <person name="Guiltinan M.J."/>
            <person name="Tyler B.M."/>
            <person name="Meinhardt L.W."/>
            <person name="Bailey B.A."/>
        </authorList>
    </citation>
    <scope>NUCLEOTIDE SEQUENCE [LARGE SCALE GENOMIC DNA]</scope>
    <source>
        <strain evidence="3">zdho120</strain>
    </source>
</reference>
<evidence type="ECO:0000313" key="2">
    <source>
        <dbReference type="EMBL" id="OWZ02775.1"/>
    </source>
</evidence>
<dbReference type="STRING" id="4795.A0A225VBN2"/>
<evidence type="ECO:0000256" key="1">
    <source>
        <dbReference type="SAM" id="MobiDB-lite"/>
    </source>
</evidence>
<dbReference type="EMBL" id="NBNE01005944">
    <property type="protein sequence ID" value="OWZ02775.1"/>
    <property type="molecule type" value="Genomic_DNA"/>
</dbReference>
<dbReference type="Proteomes" id="UP000198211">
    <property type="component" value="Unassembled WGS sequence"/>
</dbReference>
<dbReference type="AlphaFoldDB" id="A0A225VBN2"/>
<feature type="compositionally biased region" description="Basic residues" evidence="1">
    <location>
        <begin position="170"/>
        <end position="179"/>
    </location>
</feature>
<keyword evidence="3" id="KW-1185">Reference proteome</keyword>
<comment type="caution">
    <text evidence="2">The sequence shown here is derived from an EMBL/GenBank/DDBJ whole genome shotgun (WGS) entry which is preliminary data.</text>
</comment>